<sequence length="75" mass="8360">MPMRDSIGQEIRPGDRVLWSRNGAYAGFEDGVLTVEKLTPKSVRMRERNPLNDRPLIASPNALVVVEANLRSLGK</sequence>
<reference evidence="2" key="1">
    <citation type="journal article" date="2014" name="Stand. Genomic Sci.">
        <title>Genome sequence of the exopolysaccharide-producing Salipiger mucosus type strain (DSM 16094(T)), a moderately halophilic member of the Roseobacter clade.</title>
        <authorList>
            <person name="Riedel T."/>
            <person name="Spring S."/>
            <person name="Fiebig A."/>
            <person name="Petersen J."/>
            <person name="Kyrpides N.C."/>
            <person name="Goker M."/>
            <person name="Klenk H.P."/>
        </authorList>
    </citation>
    <scope>NUCLEOTIDE SEQUENCE [LARGE SCALE GENOMIC DNA]</scope>
    <source>
        <strain evidence="2">DSM 16094</strain>
    </source>
</reference>
<dbReference type="OrthoDB" id="98563at2"/>
<evidence type="ECO:0000313" key="1">
    <source>
        <dbReference type="EMBL" id="EPX78110.1"/>
    </source>
</evidence>
<dbReference type="RefSeq" id="WP_020042877.1">
    <property type="nucleotide sequence ID" value="NZ_KE557281.1"/>
</dbReference>
<evidence type="ECO:0008006" key="3">
    <source>
        <dbReference type="Google" id="ProtNLM"/>
    </source>
</evidence>
<comment type="caution">
    <text evidence="1">The sequence shown here is derived from an EMBL/GenBank/DDBJ whole genome shotgun (WGS) entry which is preliminary data.</text>
</comment>
<dbReference type="Proteomes" id="UP000015347">
    <property type="component" value="Unassembled WGS sequence"/>
</dbReference>
<dbReference type="EMBL" id="APVH01000042">
    <property type="protein sequence ID" value="EPX78110.1"/>
    <property type="molecule type" value="Genomic_DNA"/>
</dbReference>
<accession>S9RJ41</accession>
<dbReference type="AlphaFoldDB" id="S9RJ41"/>
<name>S9RJ41_9RHOB</name>
<dbReference type="HOGENOM" id="CLU_2668926_0_0_5"/>
<organism evidence="1 2">
    <name type="scientific">Salipiger mucosus DSM 16094</name>
    <dbReference type="NCBI Taxonomy" id="1123237"/>
    <lineage>
        <taxon>Bacteria</taxon>
        <taxon>Pseudomonadati</taxon>
        <taxon>Pseudomonadota</taxon>
        <taxon>Alphaproteobacteria</taxon>
        <taxon>Rhodobacterales</taxon>
        <taxon>Roseobacteraceae</taxon>
        <taxon>Salipiger</taxon>
    </lineage>
</organism>
<keyword evidence="2" id="KW-1185">Reference proteome</keyword>
<evidence type="ECO:0000313" key="2">
    <source>
        <dbReference type="Proteomes" id="UP000015347"/>
    </source>
</evidence>
<protein>
    <recommendedName>
        <fullName evidence="3">Hypervirulence associated protein TUDOR domain-containing protein</fullName>
    </recommendedName>
</protein>
<dbReference type="STRING" id="1123237.Salmuc_03461"/>
<proteinExistence type="predicted"/>
<gene>
    <name evidence="1" type="ORF">Salmuc_03461</name>
</gene>